<evidence type="ECO:0000256" key="2">
    <source>
        <dbReference type="ARBA" id="ARBA00005254"/>
    </source>
</evidence>
<keyword evidence="3" id="KW-0276">Fatty acid metabolism</keyword>
<accession>A0A1H2LFH4</accession>
<dbReference type="STRING" id="158898.SAMN04488548_136272"/>
<comment type="catalytic activity">
    <reaction evidence="6">
        <text>a 4-saturated-(3S)-3-hydroxyacyl-CoA = a (3E)-enoyl-CoA + H2O</text>
        <dbReference type="Rhea" id="RHEA:20724"/>
        <dbReference type="ChEBI" id="CHEBI:15377"/>
        <dbReference type="ChEBI" id="CHEBI:58521"/>
        <dbReference type="ChEBI" id="CHEBI:137480"/>
        <dbReference type="EC" id="4.2.1.17"/>
    </reaction>
</comment>
<dbReference type="InterPro" id="IPR029045">
    <property type="entry name" value="ClpP/crotonase-like_dom_sf"/>
</dbReference>
<comment type="catalytic activity">
    <reaction evidence="5">
        <text>a (3S)-3-hydroxyacyl-CoA = a (2E)-enoyl-CoA + H2O</text>
        <dbReference type="Rhea" id="RHEA:16105"/>
        <dbReference type="ChEBI" id="CHEBI:15377"/>
        <dbReference type="ChEBI" id="CHEBI:57318"/>
        <dbReference type="ChEBI" id="CHEBI:58856"/>
        <dbReference type="EC" id="4.2.1.17"/>
    </reaction>
</comment>
<evidence type="ECO:0000313" key="8">
    <source>
        <dbReference type="EMBL" id="SDU79783.1"/>
    </source>
</evidence>
<evidence type="ECO:0000256" key="1">
    <source>
        <dbReference type="ARBA" id="ARBA00002994"/>
    </source>
</evidence>
<evidence type="ECO:0000256" key="5">
    <source>
        <dbReference type="ARBA" id="ARBA00023709"/>
    </source>
</evidence>
<dbReference type="RefSeq" id="WP_074853586.1">
    <property type="nucleotide sequence ID" value="NZ_FNLM01000036.1"/>
</dbReference>
<evidence type="ECO:0000256" key="3">
    <source>
        <dbReference type="ARBA" id="ARBA00022832"/>
    </source>
</evidence>
<evidence type="ECO:0000256" key="7">
    <source>
        <dbReference type="RuleBase" id="RU003707"/>
    </source>
</evidence>
<dbReference type="GO" id="GO:0006635">
    <property type="term" value="P:fatty acid beta-oxidation"/>
    <property type="evidence" value="ECO:0007669"/>
    <property type="project" value="TreeGrafter"/>
</dbReference>
<dbReference type="OrthoDB" id="9777711at2"/>
<dbReference type="Proteomes" id="UP000183180">
    <property type="component" value="Unassembled WGS sequence"/>
</dbReference>
<dbReference type="AlphaFoldDB" id="A0A1H2LFH4"/>
<dbReference type="EMBL" id="FNLM01000036">
    <property type="protein sequence ID" value="SDU79783.1"/>
    <property type="molecule type" value="Genomic_DNA"/>
</dbReference>
<evidence type="ECO:0000256" key="6">
    <source>
        <dbReference type="ARBA" id="ARBA00023717"/>
    </source>
</evidence>
<dbReference type="Gene3D" id="3.90.226.10">
    <property type="entry name" value="2-enoyl-CoA Hydratase, Chain A, domain 1"/>
    <property type="match status" value="1"/>
</dbReference>
<dbReference type="CDD" id="cd06558">
    <property type="entry name" value="crotonase-like"/>
    <property type="match status" value="1"/>
</dbReference>
<organism evidence="8 9">
    <name type="scientific">Gordonia westfalica</name>
    <dbReference type="NCBI Taxonomy" id="158898"/>
    <lineage>
        <taxon>Bacteria</taxon>
        <taxon>Bacillati</taxon>
        <taxon>Actinomycetota</taxon>
        <taxon>Actinomycetes</taxon>
        <taxon>Mycobacteriales</taxon>
        <taxon>Gordoniaceae</taxon>
        <taxon>Gordonia</taxon>
    </lineage>
</organism>
<dbReference type="PANTHER" id="PTHR11941">
    <property type="entry name" value="ENOYL-COA HYDRATASE-RELATED"/>
    <property type="match status" value="1"/>
</dbReference>
<keyword evidence="3" id="KW-0443">Lipid metabolism</keyword>
<dbReference type="InterPro" id="IPR001753">
    <property type="entry name" value="Enoyl-CoA_hydra/iso"/>
</dbReference>
<sequence length="269" mass="28287">MKTLDETFETFLVEEVKPGIVVVTLNRPDRYNAMTNTMFLELERLAWGLETEDACRVVILTGAGKAFCSGYDLADADDLPNLGALGMLDQQERAARALSAIRSLRVPVIAAVNGPAAGGGLALALAADIRLAGATAKFNAAFVRIGLSAGDLGTSWLLTRLIGPAKTSEICFTGRIVEAEEAAQLGIANSVSADDVVADAIALAEKIVSNSPGGVQLSKRALQANLEVGSYAAALELENRGQALLTRSPDMAEALNAFKEKRAPVFQGR</sequence>
<dbReference type="InterPro" id="IPR018376">
    <property type="entry name" value="Enoyl-CoA_hyd/isom_CS"/>
</dbReference>
<dbReference type="GO" id="GO:0004300">
    <property type="term" value="F:enoyl-CoA hydratase activity"/>
    <property type="evidence" value="ECO:0007669"/>
    <property type="project" value="UniProtKB-EC"/>
</dbReference>
<dbReference type="PROSITE" id="PS00166">
    <property type="entry name" value="ENOYL_COA_HYDRATASE"/>
    <property type="match status" value="1"/>
</dbReference>
<dbReference type="Pfam" id="PF00378">
    <property type="entry name" value="ECH_1"/>
    <property type="match status" value="1"/>
</dbReference>
<protein>
    <submittedName>
        <fullName evidence="8">Enoyl-CoA hydratase/carnithine racemase</fullName>
    </submittedName>
</protein>
<comment type="function">
    <text evidence="1">Could possibly oxidize fatty acids using specific components.</text>
</comment>
<dbReference type="InterPro" id="IPR014748">
    <property type="entry name" value="Enoyl-CoA_hydra_C"/>
</dbReference>
<keyword evidence="4" id="KW-0456">Lyase</keyword>
<name>A0A1H2LFH4_9ACTN</name>
<reference evidence="8 9" key="1">
    <citation type="submission" date="2016-10" db="EMBL/GenBank/DDBJ databases">
        <authorList>
            <person name="de Groot N.N."/>
        </authorList>
    </citation>
    <scope>NUCLEOTIDE SEQUENCE [LARGE SCALE GENOMIC DNA]</scope>
    <source>
        <strain evidence="8 9">DSM 44215</strain>
    </source>
</reference>
<comment type="similarity">
    <text evidence="2 7">Belongs to the enoyl-CoA hydratase/isomerase family.</text>
</comment>
<proteinExistence type="inferred from homology"/>
<evidence type="ECO:0000313" key="9">
    <source>
        <dbReference type="Proteomes" id="UP000183180"/>
    </source>
</evidence>
<dbReference type="Gene3D" id="1.10.12.10">
    <property type="entry name" value="Lyase 2-enoyl-coa Hydratase, Chain A, domain 2"/>
    <property type="match status" value="1"/>
</dbReference>
<dbReference type="SUPFAM" id="SSF52096">
    <property type="entry name" value="ClpP/crotonase"/>
    <property type="match status" value="1"/>
</dbReference>
<gene>
    <name evidence="8" type="ORF">SAMN04488548_136272</name>
</gene>
<dbReference type="PANTHER" id="PTHR11941:SF130">
    <property type="entry name" value="ENOYL-COA HYDRATASE ECHA12-RELATED"/>
    <property type="match status" value="1"/>
</dbReference>
<evidence type="ECO:0000256" key="4">
    <source>
        <dbReference type="ARBA" id="ARBA00023239"/>
    </source>
</evidence>